<sequence>MTSISLLGLQPKVVSSTAFRKHALKSHPTPRIILLILKRYWRAMPITSLCWLLNDCKGSDSMITSIVYGSVINFSPPSAVVGTLSMNKIGRKPAYPTDVQGERVNFIFGSPFSSASFYVPPTMSRDSQQQDIEFRDYLAQHGYKSIFGENPVTQHEGTHEELQAEKMRKQGERTARAAKLLGHLWCKYLNQTWA</sequence>
<dbReference type="AlphaFoldDB" id="A0A066WIC1"/>
<dbReference type="EMBL" id="JMSN01000001">
    <property type="protein sequence ID" value="KDN53586.1"/>
    <property type="molecule type" value="Genomic_DNA"/>
</dbReference>
<accession>A0A066WIC1</accession>
<keyword evidence="2" id="KW-1185">Reference proteome</keyword>
<evidence type="ECO:0000313" key="2">
    <source>
        <dbReference type="Proteomes" id="UP000027361"/>
    </source>
</evidence>
<name>A0A066WIC1_TILAU</name>
<protein>
    <submittedName>
        <fullName evidence="1">Uncharacterized protein</fullName>
    </submittedName>
</protein>
<reference evidence="1 2" key="1">
    <citation type="submission" date="2014-05" db="EMBL/GenBank/DDBJ databases">
        <title>Draft genome sequence of a rare smut relative, Tilletiaria anomala UBC 951.</title>
        <authorList>
            <consortium name="DOE Joint Genome Institute"/>
            <person name="Toome M."/>
            <person name="Kuo A."/>
            <person name="Henrissat B."/>
            <person name="Lipzen A."/>
            <person name="Tritt A."/>
            <person name="Yoshinaga Y."/>
            <person name="Zane M."/>
            <person name="Barry K."/>
            <person name="Grigoriev I.V."/>
            <person name="Spatafora J.W."/>
            <person name="Aimea M.C."/>
        </authorList>
    </citation>
    <scope>NUCLEOTIDE SEQUENCE [LARGE SCALE GENOMIC DNA]</scope>
    <source>
        <strain evidence="1 2">UBC 951</strain>
    </source>
</reference>
<dbReference type="InParanoid" id="A0A066WIC1"/>
<proteinExistence type="predicted"/>
<dbReference type="HOGENOM" id="CLU_1403325_0_0_1"/>
<dbReference type="Proteomes" id="UP000027361">
    <property type="component" value="Unassembled WGS sequence"/>
</dbReference>
<gene>
    <name evidence="1" type="ORF">K437DRAFT_279982</name>
</gene>
<dbReference type="GeneID" id="25266916"/>
<dbReference type="RefSeq" id="XP_013246443.1">
    <property type="nucleotide sequence ID" value="XM_013390989.1"/>
</dbReference>
<evidence type="ECO:0000313" key="1">
    <source>
        <dbReference type="EMBL" id="KDN53586.1"/>
    </source>
</evidence>
<comment type="caution">
    <text evidence="1">The sequence shown here is derived from an EMBL/GenBank/DDBJ whole genome shotgun (WGS) entry which is preliminary data.</text>
</comment>
<organism evidence="1 2">
    <name type="scientific">Tilletiaria anomala (strain ATCC 24038 / CBS 436.72 / UBC 951)</name>
    <dbReference type="NCBI Taxonomy" id="1037660"/>
    <lineage>
        <taxon>Eukaryota</taxon>
        <taxon>Fungi</taxon>
        <taxon>Dikarya</taxon>
        <taxon>Basidiomycota</taxon>
        <taxon>Ustilaginomycotina</taxon>
        <taxon>Exobasidiomycetes</taxon>
        <taxon>Georgefischeriales</taxon>
        <taxon>Tilletiariaceae</taxon>
        <taxon>Tilletiaria</taxon>
    </lineage>
</organism>
<dbReference type="STRING" id="1037660.A0A066WIC1"/>